<name>A0A3N2Q0C0_SODAK</name>
<evidence type="ECO:0000313" key="1">
    <source>
        <dbReference type="EMBL" id="ROT40138.1"/>
    </source>
</evidence>
<keyword evidence="2" id="KW-1185">Reference proteome</keyword>
<dbReference type="GeneID" id="39575846"/>
<dbReference type="Proteomes" id="UP000272025">
    <property type="component" value="Unassembled WGS sequence"/>
</dbReference>
<reference evidence="1 2" key="1">
    <citation type="journal article" date="2018" name="Mol. Ecol.">
        <title>The obligate alkalophilic soda-lake fungus Sodiomyces alkalinus has shifted to a protein diet.</title>
        <authorList>
            <person name="Grum-Grzhimaylo A.A."/>
            <person name="Falkoski D.L."/>
            <person name="van den Heuvel J."/>
            <person name="Valero-Jimenez C.A."/>
            <person name="Min B."/>
            <person name="Choi I.G."/>
            <person name="Lipzen A."/>
            <person name="Daum C.G."/>
            <person name="Aanen D.K."/>
            <person name="Tsang A."/>
            <person name="Henrissat B."/>
            <person name="Bilanenko E.N."/>
            <person name="de Vries R.P."/>
            <person name="van Kan J.A.L."/>
            <person name="Grigoriev I.V."/>
            <person name="Debets A.J.M."/>
        </authorList>
    </citation>
    <scope>NUCLEOTIDE SEQUENCE [LARGE SCALE GENOMIC DNA]</scope>
    <source>
        <strain evidence="1 2">F11</strain>
    </source>
</reference>
<proteinExistence type="predicted"/>
<feature type="non-terminal residue" evidence="1">
    <location>
        <position position="1"/>
    </location>
</feature>
<dbReference type="EMBL" id="ML119053">
    <property type="protein sequence ID" value="ROT40138.1"/>
    <property type="molecule type" value="Genomic_DNA"/>
</dbReference>
<protein>
    <submittedName>
        <fullName evidence="1">Uncharacterized protein</fullName>
    </submittedName>
</protein>
<dbReference type="RefSeq" id="XP_028467944.1">
    <property type="nucleotide sequence ID" value="XM_028607368.1"/>
</dbReference>
<gene>
    <name evidence="1" type="ORF">SODALDRAFT_241234</name>
</gene>
<feature type="non-terminal residue" evidence="1">
    <location>
        <position position="64"/>
    </location>
</feature>
<organism evidence="1 2">
    <name type="scientific">Sodiomyces alkalinus (strain CBS 110278 / VKM F-3762 / F11)</name>
    <name type="common">Alkaliphilic filamentous fungus</name>
    <dbReference type="NCBI Taxonomy" id="1314773"/>
    <lineage>
        <taxon>Eukaryota</taxon>
        <taxon>Fungi</taxon>
        <taxon>Dikarya</taxon>
        <taxon>Ascomycota</taxon>
        <taxon>Pezizomycotina</taxon>
        <taxon>Sordariomycetes</taxon>
        <taxon>Hypocreomycetidae</taxon>
        <taxon>Glomerellales</taxon>
        <taxon>Plectosphaerellaceae</taxon>
        <taxon>Sodiomyces</taxon>
    </lineage>
</organism>
<sequence length="64" mass="7319">KGGLIRYATARSGYKVINLLIIHVNTLYILDIKYNKNSTYNILSTFERLALNSSYITRIPKGIK</sequence>
<dbReference type="AlphaFoldDB" id="A0A3N2Q0C0"/>
<evidence type="ECO:0000313" key="2">
    <source>
        <dbReference type="Proteomes" id="UP000272025"/>
    </source>
</evidence>
<accession>A0A3N2Q0C0</accession>